<dbReference type="InterPro" id="IPR003489">
    <property type="entry name" value="RHF/RaiA"/>
</dbReference>
<dbReference type="RefSeq" id="WP_184212624.1">
    <property type="nucleotide sequence ID" value="NZ_JACHIF010000011.1"/>
</dbReference>
<reference evidence="1 2" key="1">
    <citation type="submission" date="2020-08" db="EMBL/GenBank/DDBJ databases">
        <title>Genomic Encyclopedia of Type Strains, Phase IV (KMG-IV): sequencing the most valuable type-strain genomes for metagenomic binning, comparative biology and taxonomic classification.</title>
        <authorList>
            <person name="Goeker M."/>
        </authorList>
    </citation>
    <scope>NUCLEOTIDE SEQUENCE [LARGE SCALE GENOMIC DNA]</scope>
    <source>
        <strain evidence="1 2">DSM 12251</strain>
    </source>
</reference>
<proteinExistence type="predicted"/>
<dbReference type="Proteomes" id="UP000534294">
    <property type="component" value="Unassembled WGS sequence"/>
</dbReference>
<keyword evidence="2" id="KW-1185">Reference proteome</keyword>
<gene>
    <name evidence="1" type="ORF">HNQ64_004418</name>
</gene>
<accession>A0A7W7YQ19</accession>
<name>A0A7W7YQ19_9BACT</name>
<protein>
    <submittedName>
        <fullName evidence="1">Ribosome-associated translation inhibitor RaiA</fullName>
    </submittedName>
</protein>
<comment type="caution">
    <text evidence="1">The sequence shown here is derived from an EMBL/GenBank/DDBJ whole genome shotgun (WGS) entry which is preliminary data.</text>
</comment>
<dbReference type="EMBL" id="JACHIF010000011">
    <property type="protein sequence ID" value="MBB5040139.1"/>
    <property type="molecule type" value="Genomic_DNA"/>
</dbReference>
<evidence type="ECO:0000313" key="2">
    <source>
        <dbReference type="Proteomes" id="UP000534294"/>
    </source>
</evidence>
<dbReference type="SUPFAM" id="SSF69754">
    <property type="entry name" value="Ribosome binding protein Y (YfiA homologue)"/>
    <property type="match status" value="1"/>
</dbReference>
<dbReference type="Gene3D" id="3.30.160.100">
    <property type="entry name" value="Ribosome hibernation promotion factor-like"/>
    <property type="match status" value="1"/>
</dbReference>
<dbReference type="AlphaFoldDB" id="A0A7W7YQ19"/>
<sequence length="104" mass="11655">MIIQVNTDNHITGRQEFTAEAEAVVTDALSHVSDHVTRVEIHIHDENSKKSGPQDKRCMMEARLEGHPPIAVTHKAETIAFAMDGAAEKLKATLEHKLDRLQRH</sequence>
<dbReference type="Pfam" id="PF02482">
    <property type="entry name" value="Ribosomal_S30AE"/>
    <property type="match status" value="1"/>
</dbReference>
<dbReference type="InterPro" id="IPR036567">
    <property type="entry name" value="RHF-like"/>
</dbReference>
<organism evidence="1 2">
    <name type="scientific">Prosthecobacter dejongeii</name>
    <dbReference type="NCBI Taxonomy" id="48465"/>
    <lineage>
        <taxon>Bacteria</taxon>
        <taxon>Pseudomonadati</taxon>
        <taxon>Verrucomicrobiota</taxon>
        <taxon>Verrucomicrobiia</taxon>
        <taxon>Verrucomicrobiales</taxon>
        <taxon>Verrucomicrobiaceae</taxon>
        <taxon>Prosthecobacter</taxon>
    </lineage>
</organism>
<evidence type="ECO:0000313" key="1">
    <source>
        <dbReference type="EMBL" id="MBB5040139.1"/>
    </source>
</evidence>